<dbReference type="Proteomes" id="UP001497444">
    <property type="component" value="Unassembled WGS sequence"/>
</dbReference>
<comment type="caution">
    <text evidence="1">The sequence shown here is derived from an EMBL/GenBank/DDBJ whole genome shotgun (WGS) entry which is preliminary data.</text>
</comment>
<evidence type="ECO:0000313" key="2">
    <source>
        <dbReference type="Proteomes" id="UP001497444"/>
    </source>
</evidence>
<evidence type="ECO:0000313" key="1">
    <source>
        <dbReference type="EMBL" id="CAK9249809.1"/>
    </source>
</evidence>
<protein>
    <recommendedName>
        <fullName evidence="3">Peptidase S74 domain-containing protein</fullName>
    </recommendedName>
</protein>
<keyword evidence="2" id="KW-1185">Reference proteome</keyword>
<evidence type="ECO:0008006" key="3">
    <source>
        <dbReference type="Google" id="ProtNLM"/>
    </source>
</evidence>
<organism evidence="1 2">
    <name type="scientific">Sphagnum jensenii</name>
    <dbReference type="NCBI Taxonomy" id="128206"/>
    <lineage>
        <taxon>Eukaryota</taxon>
        <taxon>Viridiplantae</taxon>
        <taxon>Streptophyta</taxon>
        <taxon>Embryophyta</taxon>
        <taxon>Bryophyta</taxon>
        <taxon>Sphagnophytina</taxon>
        <taxon>Sphagnopsida</taxon>
        <taxon>Sphagnales</taxon>
        <taxon>Sphagnaceae</taxon>
        <taxon>Sphagnum</taxon>
    </lineage>
</organism>
<gene>
    <name evidence="1" type="ORF">CSSPJE1EN1_LOCUS25187</name>
</gene>
<proteinExistence type="predicted"/>
<dbReference type="EMBL" id="CAXAQS010000052">
    <property type="protein sequence ID" value="CAK9249809.1"/>
    <property type="molecule type" value="Genomic_DNA"/>
</dbReference>
<reference evidence="1" key="1">
    <citation type="submission" date="2024-02" db="EMBL/GenBank/DDBJ databases">
        <authorList>
            <consortium name="ELIXIR-Norway"/>
            <consortium name="Elixir Norway"/>
        </authorList>
    </citation>
    <scope>NUCLEOTIDE SEQUENCE</scope>
</reference>
<sequence length="585" mass="57221">MPKASGSMLTDALMGGGATGGYGLASGFGVGQSFDDRLKNSVNNGITGLAIGAPLSAVGGGGTSGRVPQQQEAVASALTAPIGGTSGTYVRNYNWTSDATNGILVRSDRMDGQDNDFATALSNCVTKDGQQTTTSLIPFSQGISIAQGLVNAPGIAVIGDTATGLYQPAVQQLAITTEGVNTAQFSSTNFTSGTHYTYAGGTPFLAAGTLNNYFQVSIQNKSSGTTASTDYIVTADTGTDTTNYIDFGINSSGYTGSAPFNAALDGYLYAQSANLGIGTVAAKSLFLATNNTTAITINSSQNVSMVGTLSVTGGVTVGGQNATAPLIDKIVVQKFTASGTYTPTTGMVFCIAEVQGGGGGGATAGGAPSTSGGGGAGGYAKVLLTAAQIGVSQTVTIGAGGGTSTGGGTTSLGSLVSCTGGATSTASSGGGNGGAGGVPTVNTGSTILITNGGAGSPATTGTNATIIGNGGNCPLGFGATQGNATASGYGAGGVGGINSGSGGSGTSDLAATWQQVEESTLVGFTLQNGVWAAPPVAPLTPKEQIDILEMTVTARRMRESVLGIDNGWLLNVNNQIAALRGQITE</sequence>
<name>A0ABP0V5Y8_9BRYO</name>
<accession>A0ABP0V5Y8</accession>